<evidence type="ECO:0000313" key="4">
    <source>
        <dbReference type="Proteomes" id="UP000250784"/>
    </source>
</evidence>
<dbReference type="Gene3D" id="1.10.3420.10">
    <property type="entry name" value="putative ntp pyrophosphohydrolase like domain"/>
    <property type="match status" value="1"/>
</dbReference>
<dbReference type="Pfam" id="PF01503">
    <property type="entry name" value="PRA-PH"/>
    <property type="match status" value="1"/>
</dbReference>
<evidence type="ECO:0000256" key="2">
    <source>
        <dbReference type="SAM" id="MobiDB-lite"/>
    </source>
</evidence>
<sequence length="182" mass="20726">MFTQQLPASVFETQREFIRVMNANKDFVWWADTLIKEETKELKEAYEADVQDMENIFKELADVIYVVAGFYNVLPTSAPFIVDDETNQRLQTIMDEAAIVVTEVCQKLQIPLPIVVLAFELVHESNMSKVNPETGKPDRREDGKILKGPNYQPPSMARAVEAWSQFTKAVMEQNQNGTEAGH</sequence>
<evidence type="ECO:0000256" key="1">
    <source>
        <dbReference type="SAM" id="Coils"/>
    </source>
</evidence>
<dbReference type="EMBL" id="MH015256">
    <property type="protein sequence ID" value="AWY09390.1"/>
    <property type="molecule type" value="Genomic_DNA"/>
</dbReference>
<organism evidence="3 4">
    <name type="scientific">Ruegeria phage vB_RpoP-V13</name>
    <dbReference type="NCBI Taxonomy" id="2218612"/>
    <lineage>
        <taxon>Viruses</taxon>
        <taxon>Duplodnaviria</taxon>
        <taxon>Heunggongvirae</taxon>
        <taxon>Uroviricota</taxon>
        <taxon>Caudoviricetes</taxon>
        <taxon>Schitoviridae</taxon>
        <taxon>Rhodovirinae</taxon>
        <taxon>Pomeroyivirus</taxon>
        <taxon>Pomeroyivirus V13</taxon>
    </lineage>
</organism>
<protein>
    <submittedName>
        <fullName evidence="3">Uncharacterized protein</fullName>
    </submittedName>
</protein>
<name>A0A2Z4QGJ2_9CAUD</name>
<dbReference type="InterPro" id="IPR021130">
    <property type="entry name" value="PRib-ATP_PPHydrolase-like"/>
</dbReference>
<accession>A0A2Z4QGJ2</accession>
<dbReference type="SUPFAM" id="SSF101386">
    <property type="entry name" value="all-alpha NTP pyrophosphatases"/>
    <property type="match status" value="1"/>
</dbReference>
<feature type="region of interest" description="Disordered" evidence="2">
    <location>
        <begin position="128"/>
        <end position="154"/>
    </location>
</feature>
<keyword evidence="4" id="KW-1185">Reference proteome</keyword>
<keyword evidence="1" id="KW-0175">Coiled coil</keyword>
<reference evidence="3 4" key="1">
    <citation type="submission" date="2018-03" db="EMBL/GenBank/DDBJ databases">
        <title>Diverse roseophage infecting Ruegeria pomeroyi DSS-3.</title>
        <authorList>
            <person name="Zhan Y."/>
            <person name="Chen F."/>
            <person name="Wommack E."/>
            <person name="Nasko D."/>
        </authorList>
    </citation>
    <scope>NUCLEOTIDE SEQUENCE [LARGE SCALE GENOMIC DNA]</scope>
</reference>
<gene>
    <name evidence="3" type="ORF">vBRpoPV13_33</name>
</gene>
<proteinExistence type="predicted"/>
<dbReference type="InterPro" id="IPR023292">
    <property type="entry name" value="NTP_PyroPHydrolase-like_dom_sf"/>
</dbReference>
<evidence type="ECO:0000313" key="3">
    <source>
        <dbReference type="EMBL" id="AWY09390.1"/>
    </source>
</evidence>
<feature type="compositionally biased region" description="Basic and acidic residues" evidence="2">
    <location>
        <begin position="135"/>
        <end position="145"/>
    </location>
</feature>
<dbReference type="Proteomes" id="UP000250784">
    <property type="component" value="Segment"/>
</dbReference>
<feature type="coiled-coil region" evidence="1">
    <location>
        <begin position="36"/>
        <end position="63"/>
    </location>
</feature>